<dbReference type="Proteomes" id="UP000631312">
    <property type="component" value="Unassembled WGS sequence"/>
</dbReference>
<feature type="compositionally biased region" description="Basic and acidic residues" evidence="1">
    <location>
        <begin position="36"/>
        <end position="49"/>
    </location>
</feature>
<reference evidence="2 3" key="1">
    <citation type="submission" date="2021-01" db="EMBL/GenBank/DDBJ databases">
        <title>Whole genome shotgun sequence of Actinoplanes lobatus NBRC 12513.</title>
        <authorList>
            <person name="Komaki H."/>
            <person name="Tamura T."/>
        </authorList>
    </citation>
    <scope>NUCLEOTIDE SEQUENCE [LARGE SCALE GENOMIC DNA]</scope>
    <source>
        <strain evidence="2 3">NBRC 12513</strain>
    </source>
</reference>
<evidence type="ECO:0000256" key="1">
    <source>
        <dbReference type="SAM" id="MobiDB-lite"/>
    </source>
</evidence>
<gene>
    <name evidence="2" type="ORF">Alo02nite_42470</name>
</gene>
<protein>
    <submittedName>
        <fullName evidence="2">Uncharacterized protein</fullName>
    </submittedName>
</protein>
<keyword evidence="3" id="KW-1185">Reference proteome</keyword>
<comment type="caution">
    <text evidence="2">The sequence shown here is derived from an EMBL/GenBank/DDBJ whole genome shotgun (WGS) entry which is preliminary data.</text>
</comment>
<name>A0ABQ4AK21_9ACTN</name>
<evidence type="ECO:0000313" key="2">
    <source>
        <dbReference type="EMBL" id="GIE41349.1"/>
    </source>
</evidence>
<feature type="compositionally biased region" description="Low complexity" evidence="1">
    <location>
        <begin position="9"/>
        <end position="28"/>
    </location>
</feature>
<organism evidence="2 3">
    <name type="scientific">Actinoplanes lobatus</name>
    <dbReference type="NCBI Taxonomy" id="113568"/>
    <lineage>
        <taxon>Bacteria</taxon>
        <taxon>Bacillati</taxon>
        <taxon>Actinomycetota</taxon>
        <taxon>Actinomycetes</taxon>
        <taxon>Micromonosporales</taxon>
        <taxon>Micromonosporaceae</taxon>
        <taxon>Actinoplanes</taxon>
    </lineage>
</organism>
<sequence length="68" mass="6971">MTGGKEAEAATGAACPATDLRPAGAAEAGMGGTGRMRRDEDTRTGKSETRTSITEVSWPWALFQGSPG</sequence>
<accession>A0ABQ4AK21</accession>
<dbReference type="EMBL" id="BOMP01000068">
    <property type="protein sequence ID" value="GIE41349.1"/>
    <property type="molecule type" value="Genomic_DNA"/>
</dbReference>
<proteinExistence type="predicted"/>
<feature type="region of interest" description="Disordered" evidence="1">
    <location>
        <begin position="1"/>
        <end position="53"/>
    </location>
</feature>
<evidence type="ECO:0000313" key="3">
    <source>
        <dbReference type="Proteomes" id="UP000631312"/>
    </source>
</evidence>